<organism evidence="1">
    <name type="scientific">Arundo donax</name>
    <name type="common">Giant reed</name>
    <name type="synonym">Donax arundinaceus</name>
    <dbReference type="NCBI Taxonomy" id="35708"/>
    <lineage>
        <taxon>Eukaryota</taxon>
        <taxon>Viridiplantae</taxon>
        <taxon>Streptophyta</taxon>
        <taxon>Embryophyta</taxon>
        <taxon>Tracheophyta</taxon>
        <taxon>Spermatophyta</taxon>
        <taxon>Magnoliopsida</taxon>
        <taxon>Liliopsida</taxon>
        <taxon>Poales</taxon>
        <taxon>Poaceae</taxon>
        <taxon>PACMAD clade</taxon>
        <taxon>Arundinoideae</taxon>
        <taxon>Arundineae</taxon>
        <taxon>Arundo</taxon>
    </lineage>
</organism>
<evidence type="ECO:0000313" key="1">
    <source>
        <dbReference type="EMBL" id="JAD96949.1"/>
    </source>
</evidence>
<name>A0A0A9E837_ARUDO</name>
<reference evidence="1" key="2">
    <citation type="journal article" date="2015" name="Data Brief">
        <title>Shoot transcriptome of the giant reed, Arundo donax.</title>
        <authorList>
            <person name="Barrero R.A."/>
            <person name="Guerrero F.D."/>
            <person name="Moolhuijzen P."/>
            <person name="Goolsby J.A."/>
            <person name="Tidwell J."/>
            <person name="Bellgard S.E."/>
            <person name="Bellgard M.I."/>
        </authorList>
    </citation>
    <scope>NUCLEOTIDE SEQUENCE</scope>
    <source>
        <tissue evidence="1">Shoot tissue taken approximately 20 cm above the soil surface</tissue>
    </source>
</reference>
<protein>
    <submittedName>
        <fullName evidence="1">Uncharacterized protein</fullName>
    </submittedName>
</protein>
<sequence length="53" mass="5723">MSDPILETTNSSSITMTSLFLGHHNDLSRVVYTVCFVGENIIAFEGFSAISGL</sequence>
<reference evidence="1" key="1">
    <citation type="submission" date="2014-09" db="EMBL/GenBank/DDBJ databases">
        <authorList>
            <person name="Magalhaes I.L.F."/>
            <person name="Oliveira U."/>
            <person name="Santos F.R."/>
            <person name="Vidigal T.H.D.A."/>
            <person name="Brescovit A.D."/>
            <person name="Santos A.J."/>
        </authorList>
    </citation>
    <scope>NUCLEOTIDE SEQUENCE</scope>
    <source>
        <tissue evidence="1">Shoot tissue taken approximately 20 cm above the soil surface</tissue>
    </source>
</reference>
<dbReference type="EMBL" id="GBRH01200946">
    <property type="protein sequence ID" value="JAD96949.1"/>
    <property type="molecule type" value="Transcribed_RNA"/>
</dbReference>
<accession>A0A0A9E837</accession>
<proteinExistence type="predicted"/>
<dbReference type="AlphaFoldDB" id="A0A0A9E837"/>